<feature type="transmembrane region" description="Helical" evidence="1">
    <location>
        <begin position="21"/>
        <end position="44"/>
    </location>
</feature>
<proteinExistence type="predicted"/>
<keyword evidence="1" id="KW-0472">Membrane</keyword>
<evidence type="ECO:0000256" key="1">
    <source>
        <dbReference type="SAM" id="Phobius"/>
    </source>
</evidence>
<dbReference type="EMBL" id="MF614691">
    <property type="protein sequence ID" value="AUA60347.1"/>
    <property type="molecule type" value="Genomic_DNA"/>
</dbReference>
<dbReference type="Gene3D" id="3.40.50.300">
    <property type="entry name" value="P-loop containing nucleotide triphosphate hydrolases"/>
    <property type="match status" value="1"/>
</dbReference>
<evidence type="ECO:0000313" key="2">
    <source>
        <dbReference type="EMBL" id="AUA60347.1"/>
    </source>
</evidence>
<sequence length="375" mass="43160">MKYSEYTATHKLYREIKSIKRAHWLFVFIISIGGTVAIALAIFAGCAINDQFDVLSRSVGASALSQRNLENEIWQSFESQTDAEFKITYVTKHMNHVVMKINCINMNISFVHDYLSVPSCSAYETHIKNLISMKERPVIHNIYLYTGSHGLGKTYAAYILAQALSRFDNVVLVTIPMYTYIEAASELNLVCDILHGIDVKMKDVSYTMVWLFDELDTYLMNERNVYNTKDISEFAEMCDFTGDKKRILAFAMNNGEILKHNYWEDQDVITKDVTSYVHYDDLIKAIKLTHSSLIDFMTEGQLSRLASFVGNKVYNYEPFDRDAAKRFIIKYLASTRLANRFNETTIDNIILQSSTNKYSTRQIIIRIDDLLNGIQ</sequence>
<dbReference type="InterPro" id="IPR027417">
    <property type="entry name" value="P-loop_NTPase"/>
</dbReference>
<dbReference type="KEGG" id="vg:41699913"/>
<protein>
    <submittedName>
        <fullName evidence="2">ORF116 protein</fullName>
    </submittedName>
</protein>
<dbReference type="Proteomes" id="UP000290445">
    <property type="component" value="Segment"/>
</dbReference>
<keyword evidence="1" id="KW-1133">Transmembrane helix</keyword>
<dbReference type="GeneID" id="41699913"/>
<name>A0A2H4UZZ9_9ABAC</name>
<dbReference type="OrthoDB" id="3998at10239"/>
<keyword evidence="3" id="KW-1185">Reference proteome</keyword>
<keyword evidence="1" id="KW-0812">Transmembrane</keyword>
<dbReference type="SUPFAM" id="SSF52540">
    <property type="entry name" value="P-loop containing nucleoside triphosphate hydrolases"/>
    <property type="match status" value="1"/>
</dbReference>
<accession>A0A2H4UZZ9</accession>
<organism evidence="2 3">
    <name type="scientific">Operophtera brumata nucleopolyhedrovirus</name>
    <dbReference type="NCBI Taxonomy" id="1046267"/>
    <lineage>
        <taxon>Viruses</taxon>
        <taxon>Viruses incertae sedis</taxon>
        <taxon>Naldaviricetes</taxon>
        <taxon>Lefavirales</taxon>
        <taxon>Baculoviridae</taxon>
        <taxon>Alphabaculovirus</taxon>
        <taxon>Alphabaculovirus opbrumatae</taxon>
    </lineage>
</organism>
<reference evidence="2 3" key="1">
    <citation type="journal article" date="2017" name="Viruses">
        <title>The Operophtera brumata Nucleopolyhedrovirus (OpbuNPV) Represents an Early, Divergent Lineage within Genus Alphabaculovirus.</title>
        <authorList>
            <person name="Harrison R.L."/>
            <person name="Rowley D.L."/>
            <person name="Mowery J.D."/>
            <person name="Bauchan G.R."/>
            <person name="Burand J.P."/>
        </authorList>
    </citation>
    <scope>NUCLEOTIDE SEQUENCE [LARGE SCALE GENOMIC DNA]</scope>
    <source>
        <strain evidence="2">OpbuNPV-MA</strain>
    </source>
</reference>
<dbReference type="RefSeq" id="YP_009552676.1">
    <property type="nucleotide sequence ID" value="NC_040621.1"/>
</dbReference>
<evidence type="ECO:0000313" key="3">
    <source>
        <dbReference type="Proteomes" id="UP000290445"/>
    </source>
</evidence>